<evidence type="ECO:0000256" key="11">
    <source>
        <dbReference type="RuleBase" id="RU363032"/>
    </source>
</evidence>
<dbReference type="FunFam" id="1.10.3720.10:FF:000033">
    <property type="entry name" value="Polar amino acid ABC transporter permease"/>
    <property type="match status" value="1"/>
</dbReference>
<dbReference type="PANTHER" id="PTHR30614:SF20">
    <property type="entry name" value="GLUTAMINE TRANSPORT SYSTEM PERMEASE PROTEIN GLNP"/>
    <property type="match status" value="1"/>
</dbReference>
<evidence type="ECO:0000256" key="8">
    <source>
        <dbReference type="ARBA" id="ARBA00022970"/>
    </source>
</evidence>
<dbReference type="GO" id="GO:0043190">
    <property type="term" value="C:ATP-binding cassette (ABC) transporter complex"/>
    <property type="evidence" value="ECO:0007669"/>
    <property type="project" value="InterPro"/>
</dbReference>
<evidence type="ECO:0000256" key="1">
    <source>
        <dbReference type="ARBA" id="ARBA00003159"/>
    </source>
</evidence>
<comment type="caution">
    <text evidence="13">The sequence shown here is derived from an EMBL/GenBank/DDBJ whole genome shotgun (WGS) entry which is preliminary data.</text>
</comment>
<evidence type="ECO:0000256" key="2">
    <source>
        <dbReference type="ARBA" id="ARBA00004429"/>
    </source>
</evidence>
<dbReference type="SUPFAM" id="SSF161098">
    <property type="entry name" value="MetI-like"/>
    <property type="match status" value="1"/>
</dbReference>
<evidence type="ECO:0000256" key="3">
    <source>
        <dbReference type="ARBA" id="ARBA00010072"/>
    </source>
</evidence>
<name>A0A0K8MAD0_9PROT</name>
<evidence type="ECO:0000313" key="13">
    <source>
        <dbReference type="EMBL" id="GAO97446.1"/>
    </source>
</evidence>
<protein>
    <recommendedName>
        <fullName evidence="4">Putative glutamine transport system permease protein GlnP</fullName>
    </recommendedName>
</protein>
<dbReference type="GO" id="GO:0022857">
    <property type="term" value="F:transmembrane transporter activity"/>
    <property type="evidence" value="ECO:0007669"/>
    <property type="project" value="InterPro"/>
</dbReference>
<evidence type="ECO:0000256" key="4">
    <source>
        <dbReference type="ARBA" id="ARBA00016506"/>
    </source>
</evidence>
<comment type="similarity">
    <text evidence="3">Belongs to the binding-protein-dependent transport system permease family. HisMQ subfamily.</text>
</comment>
<proteinExistence type="inferred from homology"/>
<dbReference type="InterPro" id="IPR000515">
    <property type="entry name" value="MetI-like"/>
</dbReference>
<evidence type="ECO:0000256" key="7">
    <source>
        <dbReference type="ARBA" id="ARBA00022692"/>
    </source>
</evidence>
<feature type="domain" description="ABC transmembrane type-1" evidence="12">
    <location>
        <begin position="19"/>
        <end position="208"/>
    </location>
</feature>
<dbReference type="EMBL" id="BBVC01000004">
    <property type="protein sequence ID" value="GAO97446.1"/>
    <property type="molecule type" value="Genomic_DNA"/>
</dbReference>
<dbReference type="NCBIfam" id="TIGR01726">
    <property type="entry name" value="HEQRo_perm_3TM"/>
    <property type="match status" value="1"/>
</dbReference>
<dbReference type="PROSITE" id="PS50928">
    <property type="entry name" value="ABC_TM1"/>
    <property type="match status" value="1"/>
</dbReference>
<keyword evidence="10 11" id="KW-0472">Membrane</keyword>
<dbReference type="InterPro" id="IPR010065">
    <property type="entry name" value="AA_ABC_transptr_permease_3TM"/>
</dbReference>
<dbReference type="OrthoDB" id="9787841at2"/>
<sequence>MMLDFLKILPSVPFILEGVLVTLQYTLLSLFLGFLWGGALGLMKISHCRFLDIFARIYTSIFRGTPLLVQLILAYHAIPQLTGYQITAFEAGVLAFSLNSGAYVSEHIRAGILSVDRGQFEAAASLGISYFSTMKDIILPQAIKNILPSLVNESIDLLKESALVSTIGEMDLLRRANVVAAEKYIYFEPLLMVAAVYYVMVMVLSHFAKVLEIRLRRSD</sequence>
<feature type="transmembrane region" description="Helical" evidence="11">
    <location>
        <begin position="20"/>
        <end position="43"/>
    </location>
</feature>
<dbReference type="PANTHER" id="PTHR30614">
    <property type="entry name" value="MEMBRANE COMPONENT OF AMINO ACID ABC TRANSPORTER"/>
    <property type="match status" value="1"/>
</dbReference>
<keyword evidence="8" id="KW-0029">Amino-acid transport</keyword>
<gene>
    <name evidence="13" type="primary">artQ</name>
    <name evidence="13" type="ORF">Cva_00078</name>
</gene>
<evidence type="ECO:0000313" key="14">
    <source>
        <dbReference type="Proteomes" id="UP000036771"/>
    </source>
</evidence>
<dbReference type="AlphaFoldDB" id="A0A0K8MAD0"/>
<accession>A0A0K8MAD0</accession>
<dbReference type="InterPro" id="IPR043429">
    <property type="entry name" value="ArtM/GltK/GlnP/TcyL/YhdX-like"/>
</dbReference>
<dbReference type="GO" id="GO:0006865">
    <property type="term" value="P:amino acid transport"/>
    <property type="evidence" value="ECO:0007669"/>
    <property type="project" value="UniProtKB-KW"/>
</dbReference>
<keyword evidence="7 11" id="KW-0812">Transmembrane</keyword>
<keyword evidence="5 11" id="KW-0813">Transport</keyword>
<comment type="subcellular location">
    <subcellularLocation>
        <location evidence="2">Cell inner membrane</location>
        <topology evidence="2">Multi-pass membrane protein</topology>
    </subcellularLocation>
    <subcellularLocation>
        <location evidence="11">Cell membrane</location>
        <topology evidence="11">Multi-pass membrane protein</topology>
    </subcellularLocation>
</comment>
<dbReference type="STRING" id="1629334.Cva_00078"/>
<evidence type="ECO:0000259" key="12">
    <source>
        <dbReference type="PROSITE" id="PS50928"/>
    </source>
</evidence>
<dbReference type="InterPro" id="IPR035906">
    <property type="entry name" value="MetI-like_sf"/>
</dbReference>
<evidence type="ECO:0000256" key="6">
    <source>
        <dbReference type="ARBA" id="ARBA00022475"/>
    </source>
</evidence>
<keyword evidence="14" id="KW-1185">Reference proteome</keyword>
<dbReference type="Pfam" id="PF00528">
    <property type="entry name" value="BPD_transp_1"/>
    <property type="match status" value="1"/>
</dbReference>
<keyword evidence="6" id="KW-1003">Cell membrane</keyword>
<dbReference type="CDD" id="cd06261">
    <property type="entry name" value="TM_PBP2"/>
    <property type="match status" value="1"/>
</dbReference>
<dbReference type="Gene3D" id="1.10.3720.10">
    <property type="entry name" value="MetI-like"/>
    <property type="match status" value="1"/>
</dbReference>
<reference evidence="13 14" key="1">
    <citation type="submission" date="2015-03" db="EMBL/GenBank/DDBJ databases">
        <title>Caedibacter varicaedens, whole genome shotgun sequence.</title>
        <authorList>
            <person name="Suzuki H."/>
            <person name="Dapper A.L."/>
            <person name="Gibson A.K."/>
            <person name="Jackson C."/>
            <person name="Lee H."/>
            <person name="Pejaver V.R."/>
            <person name="Doak T."/>
            <person name="Lynch M."/>
        </authorList>
    </citation>
    <scope>NUCLEOTIDE SEQUENCE [LARGE SCALE GENOMIC DNA]</scope>
</reference>
<organism evidence="13 14">
    <name type="scientific">Caedimonas varicaedens</name>
    <dbReference type="NCBI Taxonomy" id="1629334"/>
    <lineage>
        <taxon>Bacteria</taxon>
        <taxon>Pseudomonadati</taxon>
        <taxon>Pseudomonadota</taxon>
        <taxon>Alphaproteobacteria</taxon>
        <taxon>Holosporales</taxon>
        <taxon>Caedimonadaceae</taxon>
        <taxon>Caedimonas</taxon>
    </lineage>
</organism>
<evidence type="ECO:0000256" key="9">
    <source>
        <dbReference type="ARBA" id="ARBA00022989"/>
    </source>
</evidence>
<keyword evidence="9 11" id="KW-1133">Transmembrane helix</keyword>
<comment type="function">
    <text evidence="1">Part of the binding-protein-dependent transport system for glutamine; probably responsible for the translocation of the substrate across the membrane.</text>
</comment>
<dbReference type="Proteomes" id="UP000036771">
    <property type="component" value="Unassembled WGS sequence"/>
</dbReference>
<evidence type="ECO:0000256" key="10">
    <source>
        <dbReference type="ARBA" id="ARBA00023136"/>
    </source>
</evidence>
<evidence type="ECO:0000256" key="5">
    <source>
        <dbReference type="ARBA" id="ARBA00022448"/>
    </source>
</evidence>
<feature type="transmembrane region" description="Helical" evidence="11">
    <location>
        <begin position="184"/>
        <end position="208"/>
    </location>
</feature>